<reference evidence="3" key="1">
    <citation type="submission" date="2016-10" db="EMBL/GenBank/DDBJ databases">
        <authorList>
            <person name="Varghese N."/>
            <person name="Submissions S."/>
        </authorList>
    </citation>
    <scope>NUCLEOTIDE SEQUENCE [LARGE SCALE GENOMIC DNA]</scope>
    <source>
        <strain evidence="3">IBRC-M 10403</strain>
    </source>
</reference>
<sequence>MCENRSEPLPSGYGPVAVRSVVVRPPGVTLASERRLSETAIGTSRVSRVRGRLDEVPTMNPLNLPDQDFDKPIADVVEQRRFARVRDEVDDAEQTQDLEEATVGEADPADVADQHRPVPERPEPWP</sequence>
<evidence type="ECO:0000256" key="1">
    <source>
        <dbReference type="SAM" id="MobiDB-lite"/>
    </source>
</evidence>
<gene>
    <name evidence="2" type="ORF">SAMN05216174_11821</name>
</gene>
<name>A0A1G6XLR8_9PSEU</name>
<keyword evidence="3" id="KW-1185">Reference proteome</keyword>
<feature type="compositionally biased region" description="Acidic residues" evidence="1">
    <location>
        <begin position="88"/>
        <end position="110"/>
    </location>
</feature>
<evidence type="ECO:0000313" key="2">
    <source>
        <dbReference type="EMBL" id="SDD79138.1"/>
    </source>
</evidence>
<accession>A0A1G6XLR8</accession>
<dbReference type="EMBL" id="FMZZ01000018">
    <property type="protein sequence ID" value="SDD79138.1"/>
    <property type="molecule type" value="Genomic_DNA"/>
</dbReference>
<organism evidence="2 3">
    <name type="scientific">Actinokineospora iranica</name>
    <dbReference type="NCBI Taxonomy" id="1271860"/>
    <lineage>
        <taxon>Bacteria</taxon>
        <taxon>Bacillati</taxon>
        <taxon>Actinomycetota</taxon>
        <taxon>Actinomycetes</taxon>
        <taxon>Pseudonocardiales</taxon>
        <taxon>Pseudonocardiaceae</taxon>
        <taxon>Actinokineospora</taxon>
    </lineage>
</organism>
<feature type="region of interest" description="Disordered" evidence="1">
    <location>
        <begin position="85"/>
        <end position="126"/>
    </location>
</feature>
<dbReference type="Proteomes" id="UP000199501">
    <property type="component" value="Unassembled WGS sequence"/>
</dbReference>
<proteinExistence type="predicted"/>
<dbReference type="AlphaFoldDB" id="A0A1G6XLR8"/>
<evidence type="ECO:0000313" key="3">
    <source>
        <dbReference type="Proteomes" id="UP000199501"/>
    </source>
</evidence>
<protein>
    <submittedName>
        <fullName evidence="2">Uncharacterized protein</fullName>
    </submittedName>
</protein>
<dbReference type="STRING" id="1271860.SAMN05216174_11821"/>
<feature type="compositionally biased region" description="Basic and acidic residues" evidence="1">
    <location>
        <begin position="112"/>
        <end position="126"/>
    </location>
</feature>